<dbReference type="InterPro" id="IPR001789">
    <property type="entry name" value="Sig_transdc_resp-reg_receiver"/>
</dbReference>
<accession>A0A6C2U945</accession>
<evidence type="ECO:0000256" key="1">
    <source>
        <dbReference type="PROSITE-ProRule" id="PRU00169"/>
    </source>
</evidence>
<dbReference type="GO" id="GO:0000160">
    <property type="term" value="P:phosphorelay signal transduction system"/>
    <property type="evidence" value="ECO:0007669"/>
    <property type="project" value="InterPro"/>
</dbReference>
<dbReference type="PROSITE" id="PS50110">
    <property type="entry name" value="RESPONSE_REGULATORY"/>
    <property type="match status" value="1"/>
</dbReference>
<proteinExistence type="predicted"/>
<protein>
    <submittedName>
        <fullName evidence="3">Response regulator UvrY</fullName>
    </submittedName>
</protein>
<gene>
    <name evidence="3" type="primary">uvrY_2</name>
    <name evidence="3" type="ORF">PDESU_05000</name>
</gene>
<keyword evidence="1" id="KW-0597">Phosphoprotein</keyword>
<dbReference type="EMBL" id="CAAHFG010000003">
    <property type="protein sequence ID" value="VGO16409.1"/>
    <property type="molecule type" value="Genomic_DNA"/>
</dbReference>
<sequence>MNVWIVEDDAGYRRNLRMSLEIEEGITVQRVFPSCIELFDELKSGNVPEMILMDLGLPGMSGTEAIRQLTHMVPDVSVLVLTVFKEKEKVETALEAGAAGYLLKESGGPEIIKGLWAVYESRVPA</sequence>
<feature type="domain" description="Response regulatory" evidence="2">
    <location>
        <begin position="2"/>
        <end position="119"/>
    </location>
</feature>
<dbReference type="AlphaFoldDB" id="A0A6C2U945"/>
<name>A0A6C2U945_PONDE</name>
<evidence type="ECO:0000313" key="3">
    <source>
        <dbReference type="EMBL" id="VGO16409.1"/>
    </source>
</evidence>
<keyword evidence="4" id="KW-1185">Reference proteome</keyword>
<dbReference type="RefSeq" id="WP_136081922.1">
    <property type="nucleotide sequence ID" value="NZ_CAAHFG010000003.1"/>
</dbReference>
<dbReference type="PANTHER" id="PTHR45566:SF2">
    <property type="entry name" value="NARL SUBFAMILY"/>
    <property type="match status" value="1"/>
</dbReference>
<dbReference type="CDD" id="cd17535">
    <property type="entry name" value="REC_NarL-like"/>
    <property type="match status" value="1"/>
</dbReference>
<evidence type="ECO:0000259" key="2">
    <source>
        <dbReference type="PROSITE" id="PS50110"/>
    </source>
</evidence>
<dbReference type="PANTHER" id="PTHR45566">
    <property type="entry name" value="HTH-TYPE TRANSCRIPTIONAL REGULATOR YHJB-RELATED"/>
    <property type="match status" value="1"/>
</dbReference>
<evidence type="ECO:0000313" key="4">
    <source>
        <dbReference type="Proteomes" id="UP000366872"/>
    </source>
</evidence>
<reference evidence="3 4" key="1">
    <citation type="submission" date="2019-04" db="EMBL/GenBank/DDBJ databases">
        <authorList>
            <person name="Van Vliet M D."/>
        </authorList>
    </citation>
    <scope>NUCLEOTIDE SEQUENCE [LARGE SCALE GENOMIC DNA]</scope>
    <source>
        <strain evidence="3 4">F1</strain>
    </source>
</reference>
<dbReference type="InterPro" id="IPR051015">
    <property type="entry name" value="EvgA-like"/>
</dbReference>
<dbReference type="Proteomes" id="UP000366872">
    <property type="component" value="Unassembled WGS sequence"/>
</dbReference>
<dbReference type="Gene3D" id="3.40.50.2300">
    <property type="match status" value="1"/>
</dbReference>
<dbReference type="SMART" id="SM00448">
    <property type="entry name" value="REC"/>
    <property type="match status" value="1"/>
</dbReference>
<feature type="modified residue" description="4-aspartylphosphate" evidence="1">
    <location>
        <position position="54"/>
    </location>
</feature>
<dbReference type="Pfam" id="PF00072">
    <property type="entry name" value="Response_reg"/>
    <property type="match status" value="1"/>
</dbReference>
<dbReference type="SUPFAM" id="SSF52172">
    <property type="entry name" value="CheY-like"/>
    <property type="match status" value="1"/>
</dbReference>
<dbReference type="InterPro" id="IPR011006">
    <property type="entry name" value="CheY-like_superfamily"/>
</dbReference>
<organism evidence="3 4">
    <name type="scientific">Pontiella desulfatans</name>
    <dbReference type="NCBI Taxonomy" id="2750659"/>
    <lineage>
        <taxon>Bacteria</taxon>
        <taxon>Pseudomonadati</taxon>
        <taxon>Kiritimatiellota</taxon>
        <taxon>Kiritimatiellia</taxon>
        <taxon>Kiritimatiellales</taxon>
        <taxon>Pontiellaceae</taxon>
        <taxon>Pontiella</taxon>
    </lineage>
</organism>
<dbReference type="InterPro" id="IPR058245">
    <property type="entry name" value="NreC/VraR/RcsB-like_REC"/>
</dbReference>